<keyword evidence="2" id="KW-1185">Reference proteome</keyword>
<evidence type="ECO:0000313" key="1">
    <source>
        <dbReference type="EMBL" id="TSA85484.1"/>
    </source>
</evidence>
<protein>
    <submittedName>
        <fullName evidence="1">Uncharacterized protein</fullName>
    </submittedName>
</protein>
<dbReference type="EMBL" id="VKDB01000009">
    <property type="protein sequence ID" value="TSA85484.1"/>
    <property type="molecule type" value="Genomic_DNA"/>
</dbReference>
<name>A0A553UZ27_9DEIO</name>
<evidence type="ECO:0000313" key="2">
    <source>
        <dbReference type="Proteomes" id="UP000316092"/>
    </source>
</evidence>
<dbReference type="Proteomes" id="UP000316092">
    <property type="component" value="Unassembled WGS sequence"/>
</dbReference>
<sequence length="280" mass="31355">MATRLTHQSGQILLPWPDDHQTQQLAIREALRRAKGKSPPKRTVLEFPFRDPRQQQQATVLIDRPEAWFLADIAKVQAQVVVLVIPALLAPADPRPPPVPPTQRPVWPHLLTKAELPALLRAVSPAAAKVNWANREHLIERWSEKRRVEVIQQHGVPNTTHIPARLDWPALRILPPSGQVVAHRKELLVRAAVWYSLTQQRTAHLPEDLTQHLDTLLPRHASDHVSLICDALTGPGPTSVPTSEAVLARIWADVRHLSDPGPSDLQFAVGTHEIMDYIGH</sequence>
<comment type="caution">
    <text evidence="1">The sequence shown here is derived from an EMBL/GenBank/DDBJ whole genome shotgun (WGS) entry which is preliminary data.</text>
</comment>
<dbReference type="AlphaFoldDB" id="A0A553UZ27"/>
<reference evidence="1 2" key="1">
    <citation type="submission" date="2019-07" db="EMBL/GenBank/DDBJ databases">
        <title>Deinococcus detaillus sp. nov., isolated from humus soil in Antarctica.</title>
        <authorList>
            <person name="Zhang K."/>
        </authorList>
    </citation>
    <scope>NUCLEOTIDE SEQUENCE [LARGE SCALE GENOMIC DNA]</scope>
    <source>
        <strain evidence="1 2">H1</strain>
    </source>
</reference>
<gene>
    <name evidence="1" type="ORF">FNU79_09820</name>
</gene>
<organism evidence="1 2">
    <name type="scientific">Deinococcus detaillensis</name>
    <dbReference type="NCBI Taxonomy" id="2592048"/>
    <lineage>
        <taxon>Bacteria</taxon>
        <taxon>Thermotogati</taxon>
        <taxon>Deinococcota</taxon>
        <taxon>Deinococci</taxon>
        <taxon>Deinococcales</taxon>
        <taxon>Deinococcaceae</taxon>
        <taxon>Deinococcus</taxon>
    </lineage>
</organism>
<proteinExistence type="predicted"/>
<accession>A0A553UZ27</accession>